<evidence type="ECO:0000259" key="1">
    <source>
        <dbReference type="Pfam" id="PF14220"/>
    </source>
</evidence>
<sequence>MNLFAAFGPSASLGLALLPAGLSAALLPCMLCADEMHRPPVEVIEAVRRRFDPIQHLSFAANLEYCGYVGRDVNGEIAFTPMLRGDADGCTPPIPDPTLTVFASMHTHGAYHPDVPAEFPTALDMQSDRNEGVNGFVATPGGRLWYIDSAAMITFQLCGLGCLPQDPTFRAGDDGTIAQSYTLEQLLQLEGYH</sequence>
<dbReference type="Pfam" id="PF14220">
    <property type="entry name" value="DUF4329"/>
    <property type="match status" value="1"/>
</dbReference>
<name>A0ABV7TET4_9RHOB</name>
<dbReference type="InterPro" id="IPR025479">
    <property type="entry name" value="DUF4329"/>
</dbReference>
<comment type="caution">
    <text evidence="2">The sequence shown here is derived from an EMBL/GenBank/DDBJ whole genome shotgun (WGS) entry which is preliminary data.</text>
</comment>
<protein>
    <submittedName>
        <fullName evidence="2">DUF4329 domain-containing protein</fullName>
    </submittedName>
</protein>
<dbReference type="RefSeq" id="WP_386733525.1">
    <property type="nucleotide sequence ID" value="NZ_JBHRXI010000001.1"/>
</dbReference>
<dbReference type="EMBL" id="JBHRXI010000001">
    <property type="protein sequence ID" value="MFC3612340.1"/>
    <property type="molecule type" value="Genomic_DNA"/>
</dbReference>
<proteinExistence type="predicted"/>
<accession>A0ABV7TET4</accession>
<evidence type="ECO:0000313" key="2">
    <source>
        <dbReference type="EMBL" id="MFC3612340.1"/>
    </source>
</evidence>
<organism evidence="2 3">
    <name type="scientific">Lutimaribacter marinistellae</name>
    <dbReference type="NCBI Taxonomy" id="1820329"/>
    <lineage>
        <taxon>Bacteria</taxon>
        <taxon>Pseudomonadati</taxon>
        <taxon>Pseudomonadota</taxon>
        <taxon>Alphaproteobacteria</taxon>
        <taxon>Rhodobacterales</taxon>
        <taxon>Roseobacteraceae</taxon>
        <taxon>Lutimaribacter</taxon>
    </lineage>
</organism>
<reference evidence="3" key="1">
    <citation type="journal article" date="2019" name="Int. J. Syst. Evol. Microbiol.">
        <title>The Global Catalogue of Microorganisms (GCM) 10K type strain sequencing project: providing services to taxonomists for standard genome sequencing and annotation.</title>
        <authorList>
            <consortium name="The Broad Institute Genomics Platform"/>
            <consortium name="The Broad Institute Genome Sequencing Center for Infectious Disease"/>
            <person name="Wu L."/>
            <person name="Ma J."/>
        </authorList>
    </citation>
    <scope>NUCLEOTIDE SEQUENCE [LARGE SCALE GENOMIC DNA]</scope>
    <source>
        <strain evidence="3">KCTC 42911</strain>
    </source>
</reference>
<dbReference type="Proteomes" id="UP001595629">
    <property type="component" value="Unassembled WGS sequence"/>
</dbReference>
<keyword evidence="3" id="KW-1185">Reference proteome</keyword>
<gene>
    <name evidence="2" type="ORF">ACFORG_01085</name>
</gene>
<evidence type="ECO:0000313" key="3">
    <source>
        <dbReference type="Proteomes" id="UP001595629"/>
    </source>
</evidence>
<feature type="domain" description="DUF4329" evidence="1">
    <location>
        <begin position="46"/>
        <end position="159"/>
    </location>
</feature>